<evidence type="ECO:0000313" key="3">
    <source>
        <dbReference type="Proteomes" id="UP000286045"/>
    </source>
</evidence>
<proteinExistence type="predicted"/>
<dbReference type="AlphaFoldDB" id="A0A439CT26"/>
<dbReference type="EMBL" id="RYZI01000453">
    <property type="protein sequence ID" value="RWA05328.1"/>
    <property type="molecule type" value="Genomic_DNA"/>
</dbReference>
<feature type="compositionally biased region" description="Low complexity" evidence="1">
    <location>
        <begin position="10"/>
        <end position="20"/>
    </location>
</feature>
<protein>
    <submittedName>
        <fullName evidence="2">Uncharacterized protein</fullName>
    </submittedName>
</protein>
<keyword evidence="3" id="KW-1185">Reference proteome</keyword>
<comment type="caution">
    <text evidence="2">The sequence shown here is derived from an EMBL/GenBank/DDBJ whole genome shotgun (WGS) entry which is preliminary data.</text>
</comment>
<accession>A0A439CT26</accession>
<feature type="region of interest" description="Disordered" evidence="1">
    <location>
        <begin position="1"/>
        <end position="20"/>
    </location>
</feature>
<sequence>MTSPIDRSNASDASDASDSSDASSLVSIMRAGGDIYKMYRFALSNGVVGELEPPQAWLNSGWVSLDQFVSDARVNAPLVCFIRCMKPCITTRVAIHLAVRQISREEETLRDAAQYPVLYAEDRNSQHYEAFWESLVKDVAKILRPLTKDATKVEANADADRHLEAIEAVTELTSPSQPIQHYFFIAGLDRAYDRTLGVDRNWSYNIWSETPETKARKDEQYGLTPADISQRAKVKRMVDALIRLFRGKGKLVFIVQPSFSDFEVAGSMNDVPTYVL</sequence>
<evidence type="ECO:0000313" key="2">
    <source>
        <dbReference type="EMBL" id="RWA05328.1"/>
    </source>
</evidence>
<evidence type="ECO:0000256" key="1">
    <source>
        <dbReference type="SAM" id="MobiDB-lite"/>
    </source>
</evidence>
<organism evidence="2 3">
    <name type="scientific">Xylaria grammica</name>
    <dbReference type="NCBI Taxonomy" id="363999"/>
    <lineage>
        <taxon>Eukaryota</taxon>
        <taxon>Fungi</taxon>
        <taxon>Dikarya</taxon>
        <taxon>Ascomycota</taxon>
        <taxon>Pezizomycotina</taxon>
        <taxon>Sordariomycetes</taxon>
        <taxon>Xylariomycetidae</taxon>
        <taxon>Xylariales</taxon>
        <taxon>Xylariaceae</taxon>
        <taxon>Xylaria</taxon>
    </lineage>
</organism>
<gene>
    <name evidence="2" type="ORF">EKO27_g9778</name>
</gene>
<name>A0A439CT26_9PEZI</name>
<reference evidence="2 3" key="1">
    <citation type="submission" date="2018-12" db="EMBL/GenBank/DDBJ databases">
        <title>Draft genome sequence of Xylaria grammica IHI A82.</title>
        <authorList>
            <person name="Buettner E."/>
            <person name="Kellner H."/>
        </authorList>
    </citation>
    <scope>NUCLEOTIDE SEQUENCE [LARGE SCALE GENOMIC DNA]</scope>
    <source>
        <strain evidence="2 3">IHI A82</strain>
    </source>
</reference>
<dbReference type="Proteomes" id="UP000286045">
    <property type="component" value="Unassembled WGS sequence"/>
</dbReference>